<dbReference type="Pfam" id="PF00639">
    <property type="entry name" value="Rotamase"/>
    <property type="match status" value="1"/>
</dbReference>
<dbReference type="EMBL" id="DRLD01000309">
    <property type="protein sequence ID" value="HED11229.1"/>
    <property type="molecule type" value="Genomic_DNA"/>
</dbReference>
<evidence type="ECO:0000256" key="6">
    <source>
        <dbReference type="ARBA" id="ARBA00023136"/>
    </source>
</evidence>
<dbReference type="SUPFAM" id="SSF109998">
    <property type="entry name" value="Triger factor/SurA peptide-binding domain-like"/>
    <property type="match status" value="1"/>
</dbReference>
<dbReference type="InterPro" id="IPR027304">
    <property type="entry name" value="Trigger_fact/SurA_dom_sf"/>
</dbReference>
<accession>A0A7V1LNF9</accession>
<dbReference type="SUPFAM" id="SSF54534">
    <property type="entry name" value="FKBP-like"/>
    <property type="match status" value="1"/>
</dbReference>
<comment type="caution">
    <text evidence="14">The sequence shown here is derived from an EMBL/GenBank/DDBJ whole genome shotgun (WGS) entry which is preliminary data.</text>
</comment>
<dbReference type="Pfam" id="PF13623">
    <property type="entry name" value="SurA_N_2"/>
    <property type="match status" value="1"/>
</dbReference>
<evidence type="ECO:0000256" key="10">
    <source>
        <dbReference type="ARBA" id="ARBA00042775"/>
    </source>
</evidence>
<sequence length="601" mass="68253">MMTKMRQMSKWIFYIVGIAFIALIVFEWGADVNRGGGDTTVGEVNGTKLSLQEFNDMARNALESERARTKGEISEQRSQQIKEQVWEQFVRGVLFKEEMEKLHIAVSDSEIVYQIMNHPLNEFKQDPNLQTNGVFDMNKYRAALSNPQIPWAQIEAYYRDQIPYQKLQNLISSSVRVSPAEIKDEFIRKNVKAKVEYLAVLSNRFRGKTTASEDDLQDWYEKHKDEYKRDENRDLAYVLFEVKPTARDTQNVFNDIAKIKERLSLGEDFSTLALEYSEDPSASQNKGDLGYFDRNSMVKPFSDAAFAAKPGEIIGPIKTRYGYHIIKVEDKKKENGVEKVKASHILLKIVPGPTTLAEQEDRARAFADDAKSNGWDETVAANNYTVKTTGFFEEKSGIVPGIGRNAAVMAFAFMSEKGDISTMYTINDGKAYAVFMLNDILPAGYKPLSEVKALVENEVKFDKARALARAYALKFEDDVKSGKAFKAIAESDTGKIVKYDVTRMFALSESVPGVGRIPEFNGTAFRLKPGEVSDMIDTPSGMFYQKLIEKSAFDSSAFNDQKELIRLRILNARRAAVFQKWYEELKEKASIVDNRKKFNIF</sequence>
<dbReference type="InterPro" id="IPR000297">
    <property type="entry name" value="PPIase_PpiC"/>
</dbReference>
<dbReference type="GO" id="GO:0005886">
    <property type="term" value="C:plasma membrane"/>
    <property type="evidence" value="ECO:0007669"/>
    <property type="project" value="UniProtKB-SubCell"/>
</dbReference>
<dbReference type="GO" id="GO:0003755">
    <property type="term" value="F:peptidyl-prolyl cis-trans isomerase activity"/>
    <property type="evidence" value="ECO:0007669"/>
    <property type="project" value="UniProtKB-KW"/>
</dbReference>
<keyword evidence="11" id="KW-0413">Isomerase</keyword>
<evidence type="ECO:0000259" key="13">
    <source>
        <dbReference type="PROSITE" id="PS50198"/>
    </source>
</evidence>
<comment type="subcellular location">
    <subcellularLocation>
        <location evidence="1">Cell inner membrane</location>
        <topology evidence="1">Single-pass type II membrane protein</topology>
        <orientation evidence="1">Periplasmic side</orientation>
    </subcellularLocation>
</comment>
<evidence type="ECO:0000256" key="7">
    <source>
        <dbReference type="ARBA" id="ARBA00023186"/>
    </source>
</evidence>
<evidence type="ECO:0000256" key="3">
    <source>
        <dbReference type="ARBA" id="ARBA00022519"/>
    </source>
</evidence>
<keyword evidence="5 12" id="KW-1133">Transmembrane helix</keyword>
<name>A0A7V1LNF9_CALAY</name>
<dbReference type="PANTHER" id="PTHR47529">
    <property type="entry name" value="PEPTIDYL-PROLYL CIS-TRANS ISOMERASE D"/>
    <property type="match status" value="1"/>
</dbReference>
<keyword evidence="11" id="KW-0697">Rotamase</keyword>
<evidence type="ECO:0000256" key="9">
    <source>
        <dbReference type="ARBA" id="ARBA00040743"/>
    </source>
</evidence>
<keyword evidence="2" id="KW-1003">Cell membrane</keyword>
<evidence type="ECO:0000256" key="2">
    <source>
        <dbReference type="ARBA" id="ARBA00022475"/>
    </source>
</evidence>
<dbReference type="PANTHER" id="PTHR47529:SF1">
    <property type="entry name" value="PERIPLASMIC CHAPERONE PPID"/>
    <property type="match status" value="1"/>
</dbReference>
<keyword evidence="3" id="KW-0997">Cell inner membrane</keyword>
<keyword evidence="4 12" id="KW-0812">Transmembrane</keyword>
<proteinExistence type="inferred from homology"/>
<evidence type="ECO:0000256" key="1">
    <source>
        <dbReference type="ARBA" id="ARBA00004382"/>
    </source>
</evidence>
<comment type="similarity">
    <text evidence="8">Belongs to the PpiD chaperone family.</text>
</comment>
<dbReference type="InterPro" id="IPR052029">
    <property type="entry name" value="PpiD_chaperone"/>
</dbReference>
<evidence type="ECO:0000256" key="4">
    <source>
        <dbReference type="ARBA" id="ARBA00022692"/>
    </source>
</evidence>
<reference evidence="14" key="1">
    <citation type="journal article" date="2020" name="mSystems">
        <title>Genome- and Community-Level Interaction Insights into Carbon Utilization and Element Cycling Functions of Hydrothermarchaeota in Hydrothermal Sediment.</title>
        <authorList>
            <person name="Zhou Z."/>
            <person name="Liu Y."/>
            <person name="Xu W."/>
            <person name="Pan J."/>
            <person name="Luo Z.H."/>
            <person name="Li M."/>
        </authorList>
    </citation>
    <scope>NUCLEOTIDE SEQUENCE [LARGE SCALE GENOMIC DNA]</scope>
    <source>
        <strain evidence="14">HyVt-456</strain>
    </source>
</reference>
<evidence type="ECO:0000256" key="11">
    <source>
        <dbReference type="PROSITE-ProRule" id="PRU00278"/>
    </source>
</evidence>
<feature type="domain" description="PpiC" evidence="13">
    <location>
        <begin position="230"/>
        <end position="330"/>
    </location>
</feature>
<dbReference type="AlphaFoldDB" id="A0A7V1LNF9"/>
<evidence type="ECO:0000256" key="12">
    <source>
        <dbReference type="SAM" id="Phobius"/>
    </source>
</evidence>
<dbReference type="Gene3D" id="1.10.4030.10">
    <property type="entry name" value="Porin chaperone SurA, peptide-binding domain"/>
    <property type="match status" value="1"/>
</dbReference>
<organism evidence="14">
    <name type="scientific">Caldithrix abyssi</name>
    <dbReference type="NCBI Taxonomy" id="187145"/>
    <lineage>
        <taxon>Bacteria</taxon>
        <taxon>Pseudomonadati</taxon>
        <taxon>Calditrichota</taxon>
        <taxon>Calditrichia</taxon>
        <taxon>Calditrichales</taxon>
        <taxon>Calditrichaceae</taxon>
        <taxon>Caldithrix</taxon>
    </lineage>
</organism>
<feature type="transmembrane region" description="Helical" evidence="12">
    <location>
        <begin position="12"/>
        <end position="30"/>
    </location>
</feature>
<dbReference type="Gene3D" id="3.10.50.40">
    <property type="match status" value="3"/>
</dbReference>
<protein>
    <recommendedName>
        <fullName evidence="9">Periplasmic chaperone PpiD</fullName>
    </recommendedName>
    <alternativeName>
        <fullName evidence="10">Periplasmic folding chaperone</fullName>
    </alternativeName>
</protein>
<keyword evidence="7" id="KW-0143">Chaperone</keyword>
<evidence type="ECO:0000256" key="5">
    <source>
        <dbReference type="ARBA" id="ARBA00022989"/>
    </source>
</evidence>
<dbReference type="Proteomes" id="UP000886005">
    <property type="component" value="Unassembled WGS sequence"/>
</dbReference>
<gene>
    <name evidence="14" type="ORF">ENJ10_11120</name>
</gene>
<dbReference type="PROSITE" id="PS50198">
    <property type="entry name" value="PPIC_PPIASE_2"/>
    <property type="match status" value="1"/>
</dbReference>
<evidence type="ECO:0000256" key="8">
    <source>
        <dbReference type="ARBA" id="ARBA00038408"/>
    </source>
</evidence>
<dbReference type="InterPro" id="IPR046357">
    <property type="entry name" value="PPIase_dom_sf"/>
</dbReference>
<keyword evidence="6 12" id="KW-0472">Membrane</keyword>
<evidence type="ECO:0000313" key="14">
    <source>
        <dbReference type="EMBL" id="HED11229.1"/>
    </source>
</evidence>